<dbReference type="SUPFAM" id="SSF52980">
    <property type="entry name" value="Restriction endonuclease-like"/>
    <property type="match status" value="1"/>
</dbReference>
<dbReference type="HAMAP" id="MF_00048">
    <property type="entry name" value="UPF0102"/>
    <property type="match status" value="1"/>
</dbReference>
<sequence length="112" mass="12944">MNTKGKVYEDKAVSYLLNSNYQIIARNFSYRYGEIDIIALKDKILHFVEVKGGKETFGDPAFRVNSKKLKKIMKTGNYFLATHKNLEFDEIQIDVISVTNDGLINYYPAQRL</sequence>
<evidence type="ECO:0000313" key="3">
    <source>
        <dbReference type="EMBL" id="PNR97548.1"/>
    </source>
</evidence>
<dbReference type="PANTHER" id="PTHR34039">
    <property type="entry name" value="UPF0102 PROTEIN YRAN"/>
    <property type="match status" value="1"/>
</dbReference>
<dbReference type="Pfam" id="PF02021">
    <property type="entry name" value="UPF0102"/>
    <property type="match status" value="1"/>
</dbReference>
<name>A0A2K1P434_9BACT</name>
<comment type="similarity">
    <text evidence="1 2">Belongs to the UPF0102 family.</text>
</comment>
<comment type="caution">
    <text evidence="3">The sequence shown here is derived from an EMBL/GenBank/DDBJ whole genome shotgun (WGS) entry which is preliminary data.</text>
</comment>
<dbReference type="GO" id="GO:0003676">
    <property type="term" value="F:nucleic acid binding"/>
    <property type="evidence" value="ECO:0007669"/>
    <property type="project" value="InterPro"/>
</dbReference>
<dbReference type="InterPro" id="IPR003509">
    <property type="entry name" value="UPF0102_YraN-like"/>
</dbReference>
<organism evidence="3 4">
    <name type="scientific">Petrotoga olearia DSM 13574</name>
    <dbReference type="NCBI Taxonomy" id="1122955"/>
    <lineage>
        <taxon>Bacteria</taxon>
        <taxon>Thermotogati</taxon>
        <taxon>Thermotogota</taxon>
        <taxon>Thermotogae</taxon>
        <taxon>Petrotogales</taxon>
        <taxon>Petrotogaceae</taxon>
        <taxon>Petrotoga</taxon>
    </lineage>
</organism>
<dbReference type="RefSeq" id="WP_169924912.1">
    <property type="nucleotide sequence ID" value="NZ_AZRL01000004.1"/>
</dbReference>
<dbReference type="AlphaFoldDB" id="A0A2K1P434"/>
<dbReference type="Proteomes" id="UP000236434">
    <property type="component" value="Unassembled WGS sequence"/>
</dbReference>
<gene>
    <name evidence="3" type="ORF">X929_01945</name>
</gene>
<dbReference type="InterPro" id="IPR011856">
    <property type="entry name" value="tRNA_endonuc-like_dom_sf"/>
</dbReference>
<accession>A0A2K1P434</accession>
<evidence type="ECO:0000256" key="1">
    <source>
        <dbReference type="ARBA" id="ARBA00006738"/>
    </source>
</evidence>
<evidence type="ECO:0000313" key="4">
    <source>
        <dbReference type="Proteomes" id="UP000236434"/>
    </source>
</evidence>
<proteinExistence type="inferred from homology"/>
<protein>
    <recommendedName>
        <fullName evidence="2">UPF0102 protein X929_01945</fullName>
    </recommendedName>
</protein>
<dbReference type="InterPro" id="IPR011335">
    <property type="entry name" value="Restrct_endonuc-II-like"/>
</dbReference>
<reference evidence="3 4" key="1">
    <citation type="submission" date="2013-12" db="EMBL/GenBank/DDBJ databases">
        <title>Comparative genomics of Petrotoga isolates.</title>
        <authorList>
            <person name="Nesbo C.L."/>
            <person name="Charchuk R."/>
            <person name="Chow K."/>
        </authorList>
    </citation>
    <scope>NUCLEOTIDE SEQUENCE [LARGE SCALE GENOMIC DNA]</scope>
    <source>
        <strain evidence="3 4">DSM 13574</strain>
    </source>
</reference>
<dbReference type="Gene3D" id="3.40.1350.10">
    <property type="match status" value="1"/>
</dbReference>
<evidence type="ECO:0000256" key="2">
    <source>
        <dbReference type="HAMAP-Rule" id="MF_00048"/>
    </source>
</evidence>
<dbReference type="EMBL" id="AZRL01000004">
    <property type="protein sequence ID" value="PNR97548.1"/>
    <property type="molecule type" value="Genomic_DNA"/>
</dbReference>
<dbReference type="PANTHER" id="PTHR34039:SF1">
    <property type="entry name" value="UPF0102 PROTEIN YRAN"/>
    <property type="match status" value="1"/>
</dbReference>